<dbReference type="Proteomes" id="UP000198744">
    <property type="component" value="Unassembled WGS sequence"/>
</dbReference>
<accession>A0A1H7Z8B7</accession>
<dbReference type="EMBL" id="FOBS01000020">
    <property type="protein sequence ID" value="SEM53719.1"/>
    <property type="molecule type" value="Genomic_DNA"/>
</dbReference>
<reference evidence="1 2" key="1">
    <citation type="submission" date="2016-10" db="EMBL/GenBank/DDBJ databases">
        <authorList>
            <person name="de Groot N.N."/>
        </authorList>
    </citation>
    <scope>NUCLEOTIDE SEQUENCE [LARGE SCALE GENOMIC DNA]</scope>
    <source>
        <strain evidence="1 2">DSM 8423</strain>
    </source>
</reference>
<evidence type="ECO:0000313" key="2">
    <source>
        <dbReference type="Proteomes" id="UP000198744"/>
    </source>
</evidence>
<keyword evidence="2" id="KW-1185">Reference proteome</keyword>
<gene>
    <name evidence="1" type="ORF">SAMN04489760_12052</name>
</gene>
<organism evidence="1 2">
    <name type="scientific">Syntrophus gentianae</name>
    <dbReference type="NCBI Taxonomy" id="43775"/>
    <lineage>
        <taxon>Bacteria</taxon>
        <taxon>Pseudomonadati</taxon>
        <taxon>Thermodesulfobacteriota</taxon>
        <taxon>Syntrophia</taxon>
        <taxon>Syntrophales</taxon>
        <taxon>Syntrophaceae</taxon>
        <taxon>Syntrophus</taxon>
    </lineage>
</organism>
<evidence type="ECO:0000313" key="1">
    <source>
        <dbReference type="EMBL" id="SEM53719.1"/>
    </source>
</evidence>
<proteinExistence type="predicted"/>
<dbReference type="AlphaFoldDB" id="A0A1H7Z8B7"/>
<sequence>MHDSLIKKIILISSACFLLVILAGAFSYSDKTFLLRSRSVCKIKNLTGVLGKNKIGSVPPTLTAPLNLVAYFPLLSAAIHEITSIFISSQVAYIYPNRGSPFIS</sequence>
<protein>
    <submittedName>
        <fullName evidence="1">Uncharacterized protein</fullName>
    </submittedName>
</protein>
<name>A0A1H7Z8B7_9BACT</name>